<gene>
    <name evidence="1" type="ORF">GO621_13530</name>
</gene>
<name>A0A7K1SZ26_9SPHI</name>
<protein>
    <submittedName>
        <fullName evidence="1">Uncharacterized protein</fullName>
    </submittedName>
</protein>
<dbReference type="RefSeq" id="WP_157567925.1">
    <property type="nucleotide sequence ID" value="NZ_WPIK01000012.1"/>
</dbReference>
<comment type="caution">
    <text evidence="1">The sequence shown here is derived from an EMBL/GenBank/DDBJ whole genome shotgun (WGS) entry which is preliminary data.</text>
</comment>
<keyword evidence="2" id="KW-1185">Reference proteome</keyword>
<dbReference type="AlphaFoldDB" id="A0A7K1SZ26"/>
<proteinExistence type="predicted"/>
<sequence>MERIVIEVDEKSAKKWRYASSEKKERLAKSIEILIEKTYSEDEDGFWEFVEKISQKAAEKGLTEEELNRILNEG</sequence>
<evidence type="ECO:0000313" key="1">
    <source>
        <dbReference type="EMBL" id="MVN22553.1"/>
    </source>
</evidence>
<dbReference type="Proteomes" id="UP000462014">
    <property type="component" value="Unassembled WGS sequence"/>
</dbReference>
<reference evidence="1 2" key="1">
    <citation type="submission" date="2019-12" db="EMBL/GenBank/DDBJ databases">
        <title>Mucilaginibacter sp. HMF7410 genome sequencing and assembly.</title>
        <authorList>
            <person name="Kang H."/>
            <person name="Cha I."/>
            <person name="Kim H."/>
            <person name="Joh K."/>
        </authorList>
    </citation>
    <scope>NUCLEOTIDE SEQUENCE [LARGE SCALE GENOMIC DNA]</scope>
    <source>
        <strain evidence="1 2">HMF7410</strain>
    </source>
</reference>
<dbReference type="EMBL" id="WPIK01000012">
    <property type="protein sequence ID" value="MVN22553.1"/>
    <property type="molecule type" value="Genomic_DNA"/>
</dbReference>
<evidence type="ECO:0000313" key="2">
    <source>
        <dbReference type="Proteomes" id="UP000462014"/>
    </source>
</evidence>
<accession>A0A7K1SZ26</accession>
<organism evidence="1 2">
    <name type="scientific">Mucilaginibacter arboris</name>
    <dbReference type="NCBI Taxonomy" id="2682090"/>
    <lineage>
        <taxon>Bacteria</taxon>
        <taxon>Pseudomonadati</taxon>
        <taxon>Bacteroidota</taxon>
        <taxon>Sphingobacteriia</taxon>
        <taxon>Sphingobacteriales</taxon>
        <taxon>Sphingobacteriaceae</taxon>
        <taxon>Mucilaginibacter</taxon>
    </lineage>
</organism>